<dbReference type="SMART" id="SM01245">
    <property type="entry name" value="Jag_N"/>
    <property type="match status" value="1"/>
</dbReference>
<feature type="domain" description="RNA-binding protein KhpB N-terminal" evidence="1">
    <location>
        <begin position="4"/>
        <end position="51"/>
    </location>
</feature>
<dbReference type="InterPro" id="IPR032782">
    <property type="entry name" value="KhpB_N"/>
</dbReference>
<dbReference type="InterPro" id="IPR046866">
    <property type="entry name" value="FapA_N"/>
</dbReference>
<dbReference type="PANTHER" id="PTHR38032:SF1">
    <property type="entry name" value="RNA-BINDING PROTEIN KHPB N-TERMINAL DOMAIN-CONTAINING PROTEIN"/>
    <property type="match status" value="1"/>
</dbReference>
<name>A0A0E3GRH6_CLOSL</name>
<evidence type="ECO:0000313" key="2">
    <source>
        <dbReference type="EMBL" id="AKA70336.1"/>
    </source>
</evidence>
<protein>
    <recommendedName>
        <fullName evidence="1">RNA-binding protein KhpB N-terminal domain-containing protein</fullName>
    </recommendedName>
</protein>
<gene>
    <name evidence="2" type="ORF">CSCA_3211</name>
</gene>
<keyword evidence="3" id="KW-1185">Reference proteome</keyword>
<organism evidence="2 3">
    <name type="scientific">Clostridium scatologenes</name>
    <dbReference type="NCBI Taxonomy" id="1548"/>
    <lineage>
        <taxon>Bacteria</taxon>
        <taxon>Bacillati</taxon>
        <taxon>Bacillota</taxon>
        <taxon>Clostridia</taxon>
        <taxon>Eubacteriales</taxon>
        <taxon>Clostridiaceae</taxon>
        <taxon>Clostridium</taxon>
    </lineage>
</organism>
<dbReference type="Proteomes" id="UP000033115">
    <property type="component" value="Chromosome"/>
</dbReference>
<reference evidence="2 3" key="1">
    <citation type="journal article" date="2015" name="J. Biotechnol.">
        <title>Complete genome sequence of a malodorant-producing acetogen, Clostridium scatologenes ATCC 25775(T).</title>
        <authorList>
            <person name="Zhu Z."/>
            <person name="Guo T."/>
            <person name="Zheng H."/>
            <person name="Song T."/>
            <person name="Ouyang P."/>
            <person name="Xie J."/>
        </authorList>
    </citation>
    <scope>NUCLEOTIDE SEQUENCE [LARGE SCALE GENOMIC DNA]</scope>
    <source>
        <strain evidence="2 3">ATCC 25775</strain>
    </source>
</reference>
<dbReference type="InterPro" id="IPR005646">
    <property type="entry name" value="FapA"/>
</dbReference>
<dbReference type="KEGG" id="csq:CSCA_3211"/>
<dbReference type="RefSeq" id="WP_029162543.1">
    <property type="nucleotide sequence ID" value="NZ_CP009933.1"/>
</dbReference>
<evidence type="ECO:0000259" key="1">
    <source>
        <dbReference type="SMART" id="SM01245"/>
    </source>
</evidence>
<dbReference type="PANTHER" id="PTHR38032">
    <property type="entry name" value="POLYMERASE-RELATED"/>
    <property type="match status" value="1"/>
</dbReference>
<proteinExistence type="predicted"/>
<dbReference type="AlphaFoldDB" id="A0A0E3GRH6"/>
<dbReference type="EMBL" id="CP009933">
    <property type="protein sequence ID" value="AKA70336.1"/>
    <property type="molecule type" value="Genomic_DNA"/>
</dbReference>
<dbReference type="Pfam" id="PF20250">
    <property type="entry name" value="FapA_N"/>
    <property type="match status" value="1"/>
</dbReference>
<dbReference type="STRING" id="1548.CSCA_3211"/>
<dbReference type="HOGENOM" id="CLU_015044_1_0_9"/>
<sequence>MKKVYEESSLEKCIKKACEEFSVNTEQLKFKVLDEKKYLFRKRVTVEIEFPDDIKVEGSKQDEENEEAENNNENLIIDENDGIVKIVDGKIVVKNPKENGSPASIAVSDSIKVLIDGEQVRGKKEVFEESKIEIFFEETKAQRQLKISLSDDAMEAYATIIYKPENIYKLKDISETTMAVLKAEVIKRNSPPRYNIEELKQELSNNNVVYGIIEENLKSCVENPCKNFVVARGQQVENGKNDFVEIKFNTDEDLKKLKEDKVGNIDFKSIGSVAAVEKGDLIGEIHSGDEGKDGCDVNGRIKKHKPGKKLKIKIGEGCTSSENLIFAAIAGKPCIKNNAFYVYPIHEVRSDVDLKTGNIKFMGDIIIYGSVKEGMKVECGNSLAIEKDVERANIRSNGDINVKGNVIAAEIFAGGEDVSKLKTIKDLESFKETLNNLISAVEEIKKFNLLGPDKKDGEIIKILIENKFKTFSRLCINVIADLNSQLNNYEEENLVKLIKTKLIGIAPISIEHHSILYKIVEAVEEKLIGFQNDLSIPVNIKLSYCQDSNVQSSGDVVISGKGEYISNIIANGSIYFMQERSVARGGKLNAKNEIKCRIVGSTAGVSTKLKVEKDGHIWIDEAYQNTVLLVGNREYVLDMPSRGLHAYLDSSGDIIVDKLKL</sequence>
<dbReference type="InterPro" id="IPR046865">
    <property type="entry name" value="FapA_b_solenoid"/>
</dbReference>
<evidence type="ECO:0000313" key="3">
    <source>
        <dbReference type="Proteomes" id="UP000033115"/>
    </source>
</evidence>
<dbReference type="Pfam" id="PF03961">
    <property type="entry name" value="FapA"/>
    <property type="match status" value="1"/>
</dbReference>
<accession>A0A0E3GRH6</accession>